<gene>
    <name evidence="1" type="ORF">MT2528_4431</name>
</gene>
<evidence type="ECO:0000313" key="2">
    <source>
        <dbReference type="Proteomes" id="UP000182660"/>
    </source>
</evidence>
<name>A0ABY1HNB1_9GAMM</name>
<dbReference type="EMBL" id="FPLJ01000132">
    <property type="protein sequence ID" value="SGZ02609.1"/>
    <property type="molecule type" value="Genomic_DNA"/>
</dbReference>
<dbReference type="Proteomes" id="UP000182660">
    <property type="component" value="Unassembled WGS sequence"/>
</dbReference>
<evidence type="ECO:0000313" key="1">
    <source>
        <dbReference type="EMBL" id="SGZ02609.1"/>
    </source>
</evidence>
<protein>
    <submittedName>
        <fullName evidence="1">Uncharacterized protein</fullName>
    </submittedName>
</protein>
<sequence length="38" mass="4352">MIKYMNKLPPIFTVNTWLPKGFANVKTTTIGLFLNLLI</sequence>
<keyword evidence="2" id="KW-1185">Reference proteome</keyword>
<reference evidence="1 2" key="1">
    <citation type="submission" date="2016-11" db="EMBL/GenBank/DDBJ databases">
        <authorList>
            <person name="Klemetsen T."/>
        </authorList>
    </citation>
    <scope>NUCLEOTIDE SEQUENCE [LARGE SCALE GENOMIC DNA]</scope>
    <source>
        <strain evidence="1">MT 2528</strain>
    </source>
</reference>
<comment type="caution">
    <text evidence="1">The sequence shown here is derived from an EMBL/GenBank/DDBJ whole genome shotgun (WGS) entry which is preliminary data.</text>
</comment>
<accession>A0ABY1HNB1</accession>
<proteinExistence type="predicted"/>
<organism evidence="1 2">
    <name type="scientific">Moritella viscosa</name>
    <dbReference type="NCBI Taxonomy" id="80854"/>
    <lineage>
        <taxon>Bacteria</taxon>
        <taxon>Pseudomonadati</taxon>
        <taxon>Pseudomonadota</taxon>
        <taxon>Gammaproteobacteria</taxon>
        <taxon>Alteromonadales</taxon>
        <taxon>Moritellaceae</taxon>
        <taxon>Moritella</taxon>
    </lineage>
</organism>